<evidence type="ECO:0000256" key="1">
    <source>
        <dbReference type="SAM" id="SignalP"/>
    </source>
</evidence>
<protein>
    <recommendedName>
        <fullName evidence="4">Glycoside hydrolase</fullName>
    </recommendedName>
</protein>
<evidence type="ECO:0008006" key="4">
    <source>
        <dbReference type="Google" id="ProtNLM"/>
    </source>
</evidence>
<dbReference type="OrthoDB" id="2338662at2759"/>
<keyword evidence="1" id="KW-0732">Signal</keyword>
<dbReference type="InterPro" id="IPR017853">
    <property type="entry name" value="GH"/>
</dbReference>
<dbReference type="STRING" id="1448308.A0A2T2NJD4"/>
<feature type="signal peptide" evidence="1">
    <location>
        <begin position="1"/>
        <end position="30"/>
    </location>
</feature>
<reference evidence="2 3" key="1">
    <citation type="journal article" date="2018" name="Front. Microbiol.">
        <title>Genome-Wide Analysis of Corynespora cassiicola Leaf Fall Disease Putative Effectors.</title>
        <authorList>
            <person name="Lopez D."/>
            <person name="Ribeiro S."/>
            <person name="Label P."/>
            <person name="Fumanal B."/>
            <person name="Venisse J.S."/>
            <person name="Kohler A."/>
            <person name="de Oliveira R.R."/>
            <person name="Labutti K."/>
            <person name="Lipzen A."/>
            <person name="Lail K."/>
            <person name="Bauer D."/>
            <person name="Ohm R.A."/>
            <person name="Barry K.W."/>
            <person name="Spatafora J."/>
            <person name="Grigoriev I.V."/>
            <person name="Martin F.M."/>
            <person name="Pujade-Renaud V."/>
        </authorList>
    </citation>
    <scope>NUCLEOTIDE SEQUENCE [LARGE SCALE GENOMIC DNA]</scope>
    <source>
        <strain evidence="2 3">Philippines</strain>
    </source>
</reference>
<proteinExistence type="predicted"/>
<dbReference type="SUPFAM" id="SSF51445">
    <property type="entry name" value="(Trans)glycosidases"/>
    <property type="match status" value="1"/>
</dbReference>
<dbReference type="Proteomes" id="UP000240883">
    <property type="component" value="Unassembled WGS sequence"/>
</dbReference>
<evidence type="ECO:0000313" key="3">
    <source>
        <dbReference type="Proteomes" id="UP000240883"/>
    </source>
</evidence>
<sequence length="609" mass="67098">MHPLAFYLFPVSFVAMIAALLLQLLLGASAQGSPFNNPPGVDIWCGKAYKEGAPNFHPGGWLNPPAAAGPTDQLKLDMRIYPRYNYYLAGEKNASFIIDTPVSYARGVNYKNETFTEESPTEKVPLTELKIELRTRQTNIILVKWVKIPVNANGFEVTFDLSSLEAASHPWTISAIANSPDAIQTFYGGSEITILPERKDGGSVARIDRLHGGIEVKSSITKDVWKPVFPYSFYTSWDWISSTINNASATKNLATFRSQGYNLIHPVPPGGNDPFDPEVFEEFLKVCDDLELYVMYDMRHTYKNNTSITTQLSRLQHHPSLLLYYTADEPDGWCDPLDATSTSYNHIRTIDPYHPVSLVLNCANFHFQEYTSGADIILEDAYPIAVDTAFSSVYNTNCNETYGDCGCDNCHANDPAFPAYVSNPFLDIAERTQSMYKFQEWIAGSLAPGQERKPVWGVPQAFFDEGSFWKRFPTAQEEAVMGVLRINHGAKGVVAWIYPTSPEIEEVTSSLAKVVTSDEVTRVLLGASPVQLESSEPLVDAAVWERDGEVLISLVHVGYKGGASAEVAVEGVEGLESIWGAGGWSAEGGKLKKGGIEGLEISILKGKKA</sequence>
<feature type="chain" id="PRO_5015405576" description="Glycoside hydrolase" evidence="1">
    <location>
        <begin position="31"/>
        <end position="609"/>
    </location>
</feature>
<evidence type="ECO:0000313" key="2">
    <source>
        <dbReference type="EMBL" id="PSN65469.1"/>
    </source>
</evidence>
<dbReference type="Gene3D" id="3.20.20.80">
    <property type="entry name" value="Glycosidases"/>
    <property type="match status" value="1"/>
</dbReference>
<name>A0A2T2NJD4_CORCC</name>
<dbReference type="AlphaFoldDB" id="A0A2T2NJD4"/>
<keyword evidence="3" id="KW-1185">Reference proteome</keyword>
<gene>
    <name evidence="2" type="ORF">BS50DRAFT_622672</name>
</gene>
<dbReference type="EMBL" id="KZ678137">
    <property type="protein sequence ID" value="PSN65469.1"/>
    <property type="molecule type" value="Genomic_DNA"/>
</dbReference>
<organism evidence="2 3">
    <name type="scientific">Corynespora cassiicola Philippines</name>
    <dbReference type="NCBI Taxonomy" id="1448308"/>
    <lineage>
        <taxon>Eukaryota</taxon>
        <taxon>Fungi</taxon>
        <taxon>Dikarya</taxon>
        <taxon>Ascomycota</taxon>
        <taxon>Pezizomycotina</taxon>
        <taxon>Dothideomycetes</taxon>
        <taxon>Pleosporomycetidae</taxon>
        <taxon>Pleosporales</taxon>
        <taxon>Corynesporascaceae</taxon>
        <taxon>Corynespora</taxon>
    </lineage>
</organism>
<accession>A0A2T2NJD4</accession>